<keyword evidence="2" id="KW-0472">Membrane</keyword>
<reference evidence="3 4" key="1">
    <citation type="submission" date="2024-06" db="EMBL/GenBank/DDBJ databases">
        <title>The Natural Products Discovery Center: Release of the First 8490 Sequenced Strains for Exploring Actinobacteria Biosynthetic Diversity.</title>
        <authorList>
            <person name="Kalkreuter E."/>
            <person name="Kautsar S.A."/>
            <person name="Yang D."/>
            <person name="Bader C.D."/>
            <person name="Teijaro C.N."/>
            <person name="Fluegel L."/>
            <person name="Davis C.M."/>
            <person name="Simpson J.R."/>
            <person name="Lauterbach L."/>
            <person name="Steele A.D."/>
            <person name="Gui C."/>
            <person name="Meng S."/>
            <person name="Li G."/>
            <person name="Viehrig K."/>
            <person name="Ye F."/>
            <person name="Su P."/>
            <person name="Kiefer A.F."/>
            <person name="Nichols A."/>
            <person name="Cepeda A.J."/>
            <person name="Yan W."/>
            <person name="Fan B."/>
            <person name="Jiang Y."/>
            <person name="Adhikari A."/>
            <person name="Zheng C.-J."/>
            <person name="Schuster L."/>
            <person name="Cowan T.M."/>
            <person name="Smanski M.J."/>
            <person name="Chevrette M.G."/>
            <person name="De Carvalho L.P.S."/>
            <person name="Shen B."/>
        </authorList>
    </citation>
    <scope>NUCLEOTIDE SEQUENCE [LARGE SCALE GENOMIC DNA]</scope>
    <source>
        <strain evidence="3 4">NPDC046851</strain>
    </source>
</reference>
<dbReference type="Proteomes" id="UP001551189">
    <property type="component" value="Unassembled WGS sequence"/>
</dbReference>
<feature type="compositionally biased region" description="Low complexity" evidence="1">
    <location>
        <begin position="18"/>
        <end position="31"/>
    </location>
</feature>
<dbReference type="RefSeq" id="WP_359699825.1">
    <property type="nucleotide sequence ID" value="NZ_JBEYXT010000197.1"/>
</dbReference>
<proteinExistence type="predicted"/>
<keyword evidence="2" id="KW-1133">Transmembrane helix</keyword>
<accession>A0ABV3B7A9</accession>
<gene>
    <name evidence="3" type="ORF">ABZ931_30670</name>
</gene>
<feature type="transmembrane region" description="Helical" evidence="2">
    <location>
        <begin position="76"/>
        <end position="97"/>
    </location>
</feature>
<name>A0ABV3B7A9_9ACTN</name>
<feature type="compositionally biased region" description="Pro residues" evidence="1">
    <location>
        <begin position="8"/>
        <end position="17"/>
    </location>
</feature>
<protein>
    <submittedName>
        <fullName evidence="3">CU044_5270 family protein</fullName>
    </submittedName>
</protein>
<feature type="region of interest" description="Disordered" evidence="1">
    <location>
        <begin position="1"/>
        <end position="42"/>
    </location>
</feature>
<dbReference type="EMBL" id="JBEYXT010000197">
    <property type="protein sequence ID" value="MEU6805330.1"/>
    <property type="molecule type" value="Genomic_DNA"/>
</dbReference>
<evidence type="ECO:0000256" key="2">
    <source>
        <dbReference type="SAM" id="Phobius"/>
    </source>
</evidence>
<evidence type="ECO:0000256" key="1">
    <source>
        <dbReference type="SAM" id="MobiDB-lite"/>
    </source>
</evidence>
<sequence>MNENPSPHDIPSPPDASPSPDAAASPEVPAAVERELPPGRHRVLREQLMREIENRTESADTSRPVAVRPLWRRPAFAAPAVAAALTVAVVIGSAVIAEPPAPSVLKKGDPSGGTLSDRRAAEVLERAAEAVGKRKQPAIEDDQFVYIKQEDYHWKMDEDLMRSDCDSTKEGHPYGTREFWRSVDGKHAGLAREEEFGEIVKRRLPTQPRIKGFITSYRQAEDELPDEVEGMYRYLYGAKAGKEPKAGDKRADRKAFEKGAELLAGQLLPPKVEVALYRALARIPGLTVYEGARDTVGRSGVSVGIAGRFNDFGQGRSRYELLFDERTSAYLAFNSVNLDALDGDCESLRVGDLVSSEAILKRGVVDRVGERP</sequence>
<comment type="caution">
    <text evidence="3">The sequence shown here is derived from an EMBL/GenBank/DDBJ whole genome shotgun (WGS) entry which is preliminary data.</text>
</comment>
<evidence type="ECO:0000313" key="4">
    <source>
        <dbReference type="Proteomes" id="UP001551189"/>
    </source>
</evidence>
<keyword evidence="2" id="KW-0812">Transmembrane</keyword>
<organism evidence="3 4">
    <name type="scientific">Streptomyces neyagawaensis</name>
    <dbReference type="NCBI Taxonomy" id="42238"/>
    <lineage>
        <taxon>Bacteria</taxon>
        <taxon>Bacillati</taxon>
        <taxon>Actinomycetota</taxon>
        <taxon>Actinomycetes</taxon>
        <taxon>Kitasatosporales</taxon>
        <taxon>Streptomycetaceae</taxon>
        <taxon>Streptomyces</taxon>
    </lineage>
</organism>
<dbReference type="NCBIfam" id="NF038083">
    <property type="entry name" value="CU044_5270_fam"/>
    <property type="match status" value="1"/>
</dbReference>
<dbReference type="InterPro" id="IPR047789">
    <property type="entry name" value="CU044_5270-like"/>
</dbReference>
<evidence type="ECO:0000313" key="3">
    <source>
        <dbReference type="EMBL" id="MEU6805330.1"/>
    </source>
</evidence>
<keyword evidence="4" id="KW-1185">Reference proteome</keyword>
<feature type="compositionally biased region" description="Basic and acidic residues" evidence="1">
    <location>
        <begin position="32"/>
        <end position="42"/>
    </location>
</feature>